<keyword evidence="2" id="KW-0812">Transmembrane</keyword>
<keyword evidence="4" id="KW-1185">Reference proteome</keyword>
<gene>
    <name evidence="3" type="ORF">EYE40_06875</name>
</gene>
<evidence type="ECO:0000256" key="1">
    <source>
        <dbReference type="SAM" id="MobiDB-lite"/>
    </source>
</evidence>
<dbReference type="EMBL" id="SISG01000001">
    <property type="protein sequence ID" value="TBN57147.1"/>
    <property type="molecule type" value="Genomic_DNA"/>
</dbReference>
<name>A0A4Q9GVB8_9MICO</name>
<feature type="compositionally biased region" description="Low complexity" evidence="1">
    <location>
        <begin position="228"/>
        <end position="244"/>
    </location>
</feature>
<reference evidence="4" key="1">
    <citation type="submission" date="2019-02" db="EMBL/GenBank/DDBJ databases">
        <title>Glaciihabitans arcticus sp. nov., a psychrotolerant bacterium isolated from polar soil.</title>
        <authorList>
            <person name="Dahal R.H."/>
        </authorList>
    </citation>
    <scope>NUCLEOTIDE SEQUENCE [LARGE SCALE GENOMIC DNA]</scope>
    <source>
        <strain evidence="4">RP-3-7</strain>
    </source>
</reference>
<protein>
    <submittedName>
        <fullName evidence="3">Uncharacterized protein</fullName>
    </submittedName>
</protein>
<feature type="compositionally biased region" description="Polar residues" evidence="1">
    <location>
        <begin position="245"/>
        <end position="268"/>
    </location>
</feature>
<feature type="compositionally biased region" description="Low complexity" evidence="1">
    <location>
        <begin position="183"/>
        <end position="194"/>
    </location>
</feature>
<keyword evidence="2" id="KW-0472">Membrane</keyword>
<feature type="compositionally biased region" description="Low complexity" evidence="1">
    <location>
        <begin position="202"/>
        <end position="215"/>
    </location>
</feature>
<dbReference type="Proteomes" id="UP000294194">
    <property type="component" value="Unassembled WGS sequence"/>
</dbReference>
<feature type="compositionally biased region" description="Basic and acidic residues" evidence="1">
    <location>
        <begin position="216"/>
        <end position="227"/>
    </location>
</feature>
<evidence type="ECO:0000256" key="2">
    <source>
        <dbReference type="SAM" id="Phobius"/>
    </source>
</evidence>
<feature type="compositionally biased region" description="Basic and acidic residues" evidence="1">
    <location>
        <begin position="327"/>
        <end position="339"/>
    </location>
</feature>
<feature type="transmembrane region" description="Helical" evidence="2">
    <location>
        <begin position="20"/>
        <end position="41"/>
    </location>
</feature>
<organism evidence="3 4">
    <name type="scientific">Glaciihabitans arcticus</name>
    <dbReference type="NCBI Taxonomy" id="2668039"/>
    <lineage>
        <taxon>Bacteria</taxon>
        <taxon>Bacillati</taxon>
        <taxon>Actinomycetota</taxon>
        <taxon>Actinomycetes</taxon>
        <taxon>Micrococcales</taxon>
        <taxon>Microbacteriaceae</taxon>
        <taxon>Glaciihabitans</taxon>
    </lineage>
</organism>
<dbReference type="AlphaFoldDB" id="A0A4Q9GVB8"/>
<accession>A0A4Q9GVB8</accession>
<comment type="caution">
    <text evidence="3">The sequence shown here is derived from an EMBL/GenBank/DDBJ whole genome shotgun (WGS) entry which is preliminary data.</text>
</comment>
<proteinExistence type="predicted"/>
<keyword evidence="2" id="KW-1133">Transmembrane helix</keyword>
<sequence>MQIWNDFVTWFYSDEGWRVVSTAILPFLSIIIATLIAVWISRSAINRILGRADRSDRTAAIGAIVEVARNSAQWSNLPPATRDHLEAQANAATIRLRLLPTNGASAAADWAEHQLPVIRSNSADFSVQSEQNYLEFRDRLIEWQQKPSRARKLFAADLEQFRYEESPVDADLVEKQRAWAAEQAASEQSAAETSSAERADAAAELAAEDQAAAQRAEAERADAERAAAEQSAADRLAAEQLAADSSNPSTAPVFTTVNAHPVTDSSPVETAPYSFSEADFSEAVSVTPQNDKRDEDTSQDVGSQNEAPQEEPFYNPPYEPSPAGRTFEPHIDNEVHYDANGDVIEATIDEDPNGSAPPLVRPRLRED</sequence>
<evidence type="ECO:0000313" key="4">
    <source>
        <dbReference type="Proteomes" id="UP000294194"/>
    </source>
</evidence>
<evidence type="ECO:0000313" key="3">
    <source>
        <dbReference type="EMBL" id="TBN57147.1"/>
    </source>
</evidence>
<feature type="region of interest" description="Disordered" evidence="1">
    <location>
        <begin position="183"/>
        <end position="367"/>
    </location>
</feature>
<dbReference type="RefSeq" id="WP_130981258.1">
    <property type="nucleotide sequence ID" value="NZ_SISG01000001.1"/>
</dbReference>